<evidence type="ECO:0000256" key="1">
    <source>
        <dbReference type="SAM" id="MobiDB-lite"/>
    </source>
</evidence>
<evidence type="ECO:0000313" key="3">
    <source>
        <dbReference type="Proteomes" id="UP000000214"/>
    </source>
</evidence>
<evidence type="ECO:0000313" key="2">
    <source>
        <dbReference type="EMBL" id="AFV90501.1"/>
    </source>
</evidence>
<dbReference type="HOGENOM" id="CLU_3139366_0_0_11"/>
<dbReference type="AlphaFoldDB" id="K7RVS1"/>
<organism evidence="2 3">
    <name type="scientific">Acidipropionibacterium acidipropionici (strain ATCC 4875 / DSM 20272 / JCM 6432 / NBRC 12425 / NCIMB 8070 / 4)</name>
    <name type="common">Propionibacterium acidipropionici</name>
    <dbReference type="NCBI Taxonomy" id="1171373"/>
    <lineage>
        <taxon>Bacteria</taxon>
        <taxon>Bacillati</taxon>
        <taxon>Actinomycetota</taxon>
        <taxon>Actinomycetes</taxon>
        <taxon>Propionibacteriales</taxon>
        <taxon>Propionibacteriaceae</taxon>
        <taxon>Acidipropionibacterium</taxon>
    </lineage>
</organism>
<sequence length="49" mass="4972">MPSSGISTPKDGPAPLDATSGTPDRGPERVTNTPVHGFFLDVSLSSSMG</sequence>
<protein>
    <submittedName>
        <fullName evidence="2">Uncharacterized protein</fullName>
    </submittedName>
</protein>
<dbReference type="EMBL" id="CP003493">
    <property type="protein sequence ID" value="AFV90501.1"/>
    <property type="molecule type" value="Genomic_DNA"/>
</dbReference>
<name>K7RVS1_ACIA4</name>
<dbReference type="KEGG" id="pbo:PACID_27340"/>
<reference evidence="2 3" key="1">
    <citation type="journal article" date="2012" name="BMC Genomics">
        <title>The genome sequence of Propionibacterium acidipropionici provides insights into its biotechnological and industrial potential.</title>
        <authorList>
            <person name="Parizzi L.P."/>
            <person name="Grassi M.C."/>
            <person name="Llerena L.A."/>
            <person name="Carazzolle M.F."/>
            <person name="Queiroz V.L."/>
            <person name="Lunardi I."/>
            <person name="Zeidler A.F."/>
            <person name="Teixeira P.J."/>
            <person name="Mieczkowski P."/>
            <person name="Rincones J."/>
            <person name="Pereira G.A."/>
        </authorList>
    </citation>
    <scope>NUCLEOTIDE SEQUENCE [LARGE SCALE GENOMIC DNA]</scope>
    <source>
        <strain evidence="3">ATCC 4875 / DSM 20272 / JCM 6432 / NBRC 12425 / NCIMB 8070</strain>
    </source>
</reference>
<dbReference type="Proteomes" id="UP000000214">
    <property type="component" value="Chromosome"/>
</dbReference>
<gene>
    <name evidence="2" type="ordered locus">PACID_27340</name>
</gene>
<proteinExistence type="predicted"/>
<accession>K7RVS1</accession>
<feature type="region of interest" description="Disordered" evidence="1">
    <location>
        <begin position="1"/>
        <end position="35"/>
    </location>
</feature>
<dbReference type="STRING" id="1171373.PACID_27340"/>